<sequence length="143" mass="15841">MTRTNSRRHPALAAALLLSIGVFFQGGSFQGAWAQDDAPATDPDSGLVQAEGWQVVKANCTVCHSARLITQNSGSRNHWEHLIRWMQDTQGLWPFQPEMEATILDYLAEHYGPKEDARRAPLPRQLMPDNPYSRPAEIGSASG</sequence>
<comment type="caution">
    <text evidence="3">The sequence shown here is derived from an EMBL/GenBank/DDBJ whole genome shotgun (WGS) entry which is preliminary data.</text>
</comment>
<dbReference type="EMBL" id="BJUS01000001">
    <property type="protein sequence ID" value="GEK71500.1"/>
    <property type="molecule type" value="Genomic_DNA"/>
</dbReference>
<reference evidence="3 4" key="1">
    <citation type="submission" date="2019-07" db="EMBL/GenBank/DDBJ databases">
        <title>Whole genome shotgun sequence of Halomonas halophila NBRC 102604.</title>
        <authorList>
            <person name="Hosoyama A."/>
            <person name="Uohara A."/>
            <person name="Ohji S."/>
            <person name="Ichikawa N."/>
        </authorList>
    </citation>
    <scope>NUCLEOTIDE SEQUENCE [LARGE SCALE GENOMIC DNA]</scope>
    <source>
        <strain evidence="3 4">NBRC 102604</strain>
    </source>
</reference>
<accession>A0ABQ0TZX3</accession>
<evidence type="ECO:0000256" key="1">
    <source>
        <dbReference type="SAM" id="MobiDB-lite"/>
    </source>
</evidence>
<dbReference type="InterPro" id="IPR036909">
    <property type="entry name" value="Cyt_c-like_dom_sf"/>
</dbReference>
<keyword evidence="4" id="KW-1185">Reference proteome</keyword>
<proteinExistence type="predicted"/>
<gene>
    <name evidence="3" type="primary">sorB</name>
    <name evidence="3" type="ORF">HHA04nite_00440</name>
</gene>
<evidence type="ECO:0000256" key="2">
    <source>
        <dbReference type="SAM" id="SignalP"/>
    </source>
</evidence>
<dbReference type="Gene3D" id="1.10.760.10">
    <property type="entry name" value="Cytochrome c-like domain"/>
    <property type="match status" value="1"/>
</dbReference>
<feature type="signal peptide" evidence="2">
    <location>
        <begin position="1"/>
        <end position="34"/>
    </location>
</feature>
<feature type="chain" id="PRO_5045826046" evidence="2">
    <location>
        <begin position="35"/>
        <end position="143"/>
    </location>
</feature>
<evidence type="ECO:0000313" key="3">
    <source>
        <dbReference type="EMBL" id="GEK71500.1"/>
    </source>
</evidence>
<dbReference type="RefSeq" id="WP_146907167.1">
    <property type="nucleotide sequence ID" value="NZ_BJUS01000001.1"/>
</dbReference>
<evidence type="ECO:0000313" key="4">
    <source>
        <dbReference type="Proteomes" id="UP000321121"/>
    </source>
</evidence>
<feature type="region of interest" description="Disordered" evidence="1">
    <location>
        <begin position="117"/>
        <end position="143"/>
    </location>
</feature>
<name>A0ABQ0TZX3_9GAMM</name>
<dbReference type="SUPFAM" id="SSF46626">
    <property type="entry name" value="Cytochrome c"/>
    <property type="match status" value="1"/>
</dbReference>
<organism evidence="3 4">
    <name type="scientific">Halomonas halophila</name>
    <dbReference type="NCBI Taxonomy" id="29573"/>
    <lineage>
        <taxon>Bacteria</taxon>
        <taxon>Pseudomonadati</taxon>
        <taxon>Pseudomonadota</taxon>
        <taxon>Gammaproteobacteria</taxon>
        <taxon>Oceanospirillales</taxon>
        <taxon>Halomonadaceae</taxon>
        <taxon>Halomonas</taxon>
    </lineage>
</organism>
<keyword evidence="2" id="KW-0732">Signal</keyword>
<protein>
    <submittedName>
        <fullName evidence="3">Cytochrome c</fullName>
    </submittedName>
</protein>
<dbReference type="Proteomes" id="UP000321121">
    <property type="component" value="Unassembled WGS sequence"/>
</dbReference>